<dbReference type="AlphaFoldDB" id="A0A5E4MMH4"/>
<name>A0A5E4MMH4_9HEMI</name>
<dbReference type="InterPro" id="IPR038875">
    <property type="entry name" value="PLA2_conodipine-like"/>
</dbReference>
<evidence type="ECO:0000313" key="2">
    <source>
        <dbReference type="Proteomes" id="UP000325440"/>
    </source>
</evidence>
<dbReference type="OrthoDB" id="6138985at2759"/>
<dbReference type="EMBL" id="CABPRJ010000968">
    <property type="protein sequence ID" value="VVC33409.1"/>
    <property type="molecule type" value="Genomic_DNA"/>
</dbReference>
<organism evidence="1 2">
    <name type="scientific">Cinara cedri</name>
    <dbReference type="NCBI Taxonomy" id="506608"/>
    <lineage>
        <taxon>Eukaryota</taxon>
        <taxon>Metazoa</taxon>
        <taxon>Ecdysozoa</taxon>
        <taxon>Arthropoda</taxon>
        <taxon>Hexapoda</taxon>
        <taxon>Insecta</taxon>
        <taxon>Pterygota</taxon>
        <taxon>Neoptera</taxon>
        <taxon>Paraneoptera</taxon>
        <taxon>Hemiptera</taxon>
        <taxon>Sternorrhyncha</taxon>
        <taxon>Aphidomorpha</taxon>
        <taxon>Aphidoidea</taxon>
        <taxon>Aphididae</taxon>
        <taxon>Lachninae</taxon>
        <taxon>Cinara</taxon>
    </lineage>
</organism>
<gene>
    <name evidence="1" type="ORF">CINCED_3A013725</name>
</gene>
<sequence>MIRHISPLSNDRVLTVFTVIAVLVVPGVLSDDSLRSALEAISNKIEEATPPRMVYYSPDYGQPEDIGYGYQKNLRNLENIFEQGAPISSAISKGQRVQAFMNYLAKESPRFNQKPWGKKRSIFREREDSGMSDNLQQLNYDKYATPSAFRERYKTNPGIVQEYKNNMEEQENNYMSAINSLVDNYIEENVQDMSDEELEDYLRSAQEEKRNIPEAYQNLYDPYYKRSGKSIKRQYFIIPKYQNRRNNKYQNRWVKPRLIKRSKKNISSNELHTDPKVAAELNNIFLGSEPNNNSNANKTITSLDNNNNVNKTLKLEDDNINDSKIELKKKSIDWSNYFGYDRKKKSIENIPSDDTILNQYMHTYGKENELENDANEVNKNLKDDKLVWLEDKLIDNALKYTGANQGTNDPEEIDNVKNQVLANLNQAYNIEKLRQENNEMKENQYDKFDFNVPVAENNSQPMNSLVTEEPHTRGEHKCTQLLQITQDCLELGGSAGELMLPICTLYRVCNTCEPENPDCVNKFIQGSHELCSKAPLCRYFSRRMLQLMQDHPLQMECHECMINFLQDED</sequence>
<evidence type="ECO:0000313" key="1">
    <source>
        <dbReference type="EMBL" id="VVC33409.1"/>
    </source>
</evidence>
<proteinExistence type="predicted"/>
<protein>
    <submittedName>
        <fullName evidence="1">Uncharacterized protein</fullName>
    </submittedName>
</protein>
<dbReference type="Proteomes" id="UP000325440">
    <property type="component" value="Unassembled WGS sequence"/>
</dbReference>
<accession>A0A5E4MMH4</accession>
<keyword evidence="2" id="KW-1185">Reference proteome</keyword>
<dbReference type="PANTHER" id="PTHR37687:SF1">
    <property type="entry name" value="AGAP006772-PA"/>
    <property type="match status" value="1"/>
</dbReference>
<dbReference type="PANTHER" id="PTHR37687">
    <property type="entry name" value="AGAP006772-PA"/>
    <property type="match status" value="1"/>
</dbReference>
<reference evidence="1 2" key="1">
    <citation type="submission" date="2019-08" db="EMBL/GenBank/DDBJ databases">
        <authorList>
            <person name="Alioto T."/>
            <person name="Alioto T."/>
            <person name="Gomez Garrido J."/>
        </authorList>
    </citation>
    <scope>NUCLEOTIDE SEQUENCE [LARGE SCALE GENOMIC DNA]</scope>
</reference>